<gene>
    <name evidence="3" type="ORF">QO010_001533</name>
</gene>
<dbReference type="RefSeq" id="WP_307347927.1">
    <property type="nucleotide sequence ID" value="NZ_JAUSVS010000002.1"/>
</dbReference>
<feature type="domain" description="Beta-lactamase-related" evidence="2">
    <location>
        <begin position="38"/>
        <end position="244"/>
    </location>
</feature>
<evidence type="ECO:0000313" key="3">
    <source>
        <dbReference type="EMBL" id="MDQ0463762.1"/>
    </source>
</evidence>
<dbReference type="Pfam" id="PF00144">
    <property type="entry name" value="Beta-lactamase"/>
    <property type="match status" value="1"/>
</dbReference>
<protein>
    <submittedName>
        <fullName evidence="3">CubicO group peptidase (Beta-lactamase class C family)</fullName>
    </submittedName>
</protein>
<dbReference type="InterPro" id="IPR001466">
    <property type="entry name" value="Beta-lactam-related"/>
</dbReference>
<feature type="chain" id="PRO_5046510023" evidence="1">
    <location>
        <begin position="21"/>
        <end position="341"/>
    </location>
</feature>
<dbReference type="Gene3D" id="3.40.710.10">
    <property type="entry name" value="DD-peptidase/beta-lactamase superfamily"/>
    <property type="match status" value="1"/>
</dbReference>
<comment type="caution">
    <text evidence="3">The sequence shown here is derived from an EMBL/GenBank/DDBJ whole genome shotgun (WGS) entry which is preliminary data.</text>
</comment>
<sequence length="341" mass="36294">MVRAGLIALLLMLGASPALAAPPSQAACNAAVAYSTPRRGASVLVLYQGRVVCESYAGEGAADHGMEIWSGTKSFTGIMAAAAVQDGLLTLDEPVSKTLAEWRADPMKARVTLRQLLSLTSGLPGGRIGRAPGYAEAVAMALNAEPGTLFQYGPAPFQVFGEVMKRKLAAAGQDSDPLAYLHRRILDPIGLVPTDWRHTQAGDPLMPQGAVLTARQWAKFGEFVRAGGAWNGRQLVDPQAFRQLFIGSSAHPGYGISWWLPRPAKVADVVTASTDMGANADRLPPDLIVAAGAGDQRLYVIPSLGLTIVRQASFRPLIDGRERDPATKWSDTRFLLTLIGN</sequence>
<dbReference type="Proteomes" id="UP001228905">
    <property type="component" value="Unassembled WGS sequence"/>
</dbReference>
<keyword evidence="1" id="KW-0732">Signal</keyword>
<dbReference type="InterPro" id="IPR050789">
    <property type="entry name" value="Diverse_Enzym_Activities"/>
</dbReference>
<dbReference type="SUPFAM" id="SSF56601">
    <property type="entry name" value="beta-lactamase/transpeptidase-like"/>
    <property type="match status" value="1"/>
</dbReference>
<organism evidence="3 4">
    <name type="scientific">Caulobacter ginsengisoli</name>
    <dbReference type="NCBI Taxonomy" id="400775"/>
    <lineage>
        <taxon>Bacteria</taxon>
        <taxon>Pseudomonadati</taxon>
        <taxon>Pseudomonadota</taxon>
        <taxon>Alphaproteobacteria</taxon>
        <taxon>Caulobacterales</taxon>
        <taxon>Caulobacteraceae</taxon>
        <taxon>Caulobacter</taxon>
    </lineage>
</organism>
<dbReference type="InterPro" id="IPR012338">
    <property type="entry name" value="Beta-lactam/transpept-like"/>
</dbReference>
<reference evidence="3 4" key="1">
    <citation type="submission" date="2023-07" db="EMBL/GenBank/DDBJ databases">
        <title>Genomic Encyclopedia of Type Strains, Phase IV (KMG-IV): sequencing the most valuable type-strain genomes for metagenomic binning, comparative biology and taxonomic classification.</title>
        <authorList>
            <person name="Goeker M."/>
        </authorList>
    </citation>
    <scope>NUCLEOTIDE SEQUENCE [LARGE SCALE GENOMIC DNA]</scope>
    <source>
        <strain evidence="3 4">DSM 18695</strain>
    </source>
</reference>
<keyword evidence="4" id="KW-1185">Reference proteome</keyword>
<proteinExistence type="predicted"/>
<dbReference type="PANTHER" id="PTHR43283:SF7">
    <property type="entry name" value="BETA-LACTAMASE-RELATED DOMAIN-CONTAINING PROTEIN"/>
    <property type="match status" value="1"/>
</dbReference>
<evidence type="ECO:0000256" key="1">
    <source>
        <dbReference type="SAM" id="SignalP"/>
    </source>
</evidence>
<feature type="signal peptide" evidence="1">
    <location>
        <begin position="1"/>
        <end position="20"/>
    </location>
</feature>
<accession>A0ABU0IP36</accession>
<dbReference type="PANTHER" id="PTHR43283">
    <property type="entry name" value="BETA-LACTAMASE-RELATED"/>
    <property type="match status" value="1"/>
</dbReference>
<evidence type="ECO:0000259" key="2">
    <source>
        <dbReference type="Pfam" id="PF00144"/>
    </source>
</evidence>
<dbReference type="EMBL" id="JAUSVS010000002">
    <property type="protein sequence ID" value="MDQ0463762.1"/>
    <property type="molecule type" value="Genomic_DNA"/>
</dbReference>
<evidence type="ECO:0000313" key="4">
    <source>
        <dbReference type="Proteomes" id="UP001228905"/>
    </source>
</evidence>
<name>A0ABU0IP36_9CAUL</name>